<evidence type="ECO:0000256" key="5">
    <source>
        <dbReference type="ARBA" id="ARBA00022801"/>
    </source>
</evidence>
<evidence type="ECO:0000256" key="6">
    <source>
        <dbReference type="ARBA" id="ARBA00022806"/>
    </source>
</evidence>
<dbReference type="InterPro" id="IPR011335">
    <property type="entry name" value="Restrct_endonuc-II-like"/>
</dbReference>
<dbReference type="AlphaFoldDB" id="A0A916UAL4"/>
<organism evidence="20 21">
    <name type="scientific">Hoyosella rhizosphaerae</name>
    <dbReference type="NCBI Taxonomy" id="1755582"/>
    <lineage>
        <taxon>Bacteria</taxon>
        <taxon>Bacillati</taxon>
        <taxon>Actinomycetota</taxon>
        <taxon>Actinomycetes</taxon>
        <taxon>Mycobacteriales</taxon>
        <taxon>Hoyosellaceae</taxon>
        <taxon>Hoyosella</taxon>
    </lineage>
</organism>
<comment type="caution">
    <text evidence="20">The sequence shown here is derived from an EMBL/GenBank/DDBJ whole genome shotgun (WGS) entry which is preliminary data.</text>
</comment>
<comment type="similarity">
    <text evidence="1">Belongs to the helicase family. UvrD subfamily.</text>
</comment>
<keyword evidence="7" id="KW-0269">Exonuclease</keyword>
<dbReference type="GO" id="GO:0004527">
    <property type="term" value="F:exonuclease activity"/>
    <property type="evidence" value="ECO:0007669"/>
    <property type="project" value="UniProtKB-KW"/>
</dbReference>
<dbReference type="InterPro" id="IPR000212">
    <property type="entry name" value="DNA_helicase_UvrD/REP"/>
</dbReference>
<name>A0A916UAL4_9ACTN</name>
<dbReference type="PANTHER" id="PTHR11070">
    <property type="entry name" value="UVRD / RECB / PCRA DNA HELICASE FAMILY MEMBER"/>
    <property type="match status" value="1"/>
</dbReference>
<keyword evidence="3 15" id="KW-0547">Nucleotide-binding</keyword>
<dbReference type="GO" id="GO:0005829">
    <property type="term" value="C:cytosol"/>
    <property type="evidence" value="ECO:0007669"/>
    <property type="project" value="TreeGrafter"/>
</dbReference>
<keyword evidence="6 15" id="KW-0347">Helicase</keyword>
<dbReference type="InterPro" id="IPR011604">
    <property type="entry name" value="PDDEXK-like_dom_sf"/>
</dbReference>
<evidence type="ECO:0000256" key="13">
    <source>
        <dbReference type="ARBA" id="ARBA00034808"/>
    </source>
</evidence>
<feature type="coiled-coil region" evidence="16">
    <location>
        <begin position="196"/>
        <end position="223"/>
    </location>
</feature>
<comment type="catalytic activity">
    <reaction evidence="14">
        <text>ATP + H2O = ADP + phosphate + H(+)</text>
        <dbReference type="Rhea" id="RHEA:13065"/>
        <dbReference type="ChEBI" id="CHEBI:15377"/>
        <dbReference type="ChEBI" id="CHEBI:15378"/>
        <dbReference type="ChEBI" id="CHEBI:30616"/>
        <dbReference type="ChEBI" id="CHEBI:43474"/>
        <dbReference type="ChEBI" id="CHEBI:456216"/>
        <dbReference type="EC" id="5.6.2.4"/>
    </reaction>
</comment>
<feature type="binding site" evidence="15">
    <location>
        <begin position="58"/>
        <end position="65"/>
    </location>
    <ligand>
        <name>ATP</name>
        <dbReference type="ChEBI" id="CHEBI:30616"/>
    </ligand>
</feature>
<dbReference type="Gene3D" id="1.10.486.10">
    <property type="entry name" value="PCRA, domain 4"/>
    <property type="match status" value="1"/>
</dbReference>
<dbReference type="Pfam" id="PF12705">
    <property type="entry name" value="PDDEXK_1"/>
    <property type="match status" value="1"/>
</dbReference>
<reference evidence="20" key="1">
    <citation type="journal article" date="2014" name="Int. J. Syst. Evol. Microbiol.">
        <title>Complete genome sequence of Corynebacterium casei LMG S-19264T (=DSM 44701T), isolated from a smear-ripened cheese.</title>
        <authorList>
            <consortium name="US DOE Joint Genome Institute (JGI-PGF)"/>
            <person name="Walter F."/>
            <person name="Albersmeier A."/>
            <person name="Kalinowski J."/>
            <person name="Ruckert C."/>
        </authorList>
    </citation>
    <scope>NUCLEOTIDE SEQUENCE</scope>
    <source>
        <strain evidence="20">CGMCC 1.15478</strain>
    </source>
</reference>
<evidence type="ECO:0000256" key="4">
    <source>
        <dbReference type="ARBA" id="ARBA00022763"/>
    </source>
</evidence>
<dbReference type="Gene3D" id="1.10.10.160">
    <property type="match status" value="1"/>
</dbReference>
<evidence type="ECO:0000256" key="14">
    <source>
        <dbReference type="ARBA" id="ARBA00048988"/>
    </source>
</evidence>
<keyword evidence="11" id="KW-0413">Isomerase</keyword>
<dbReference type="GO" id="GO:0003677">
    <property type="term" value="F:DNA binding"/>
    <property type="evidence" value="ECO:0007669"/>
    <property type="project" value="UniProtKB-KW"/>
</dbReference>
<evidence type="ECO:0000256" key="8">
    <source>
        <dbReference type="ARBA" id="ARBA00022840"/>
    </source>
</evidence>
<dbReference type="PROSITE" id="PS51217">
    <property type="entry name" value="UVRD_HELICASE_CTER"/>
    <property type="match status" value="1"/>
</dbReference>
<keyword evidence="16" id="KW-0175">Coiled coil</keyword>
<dbReference type="GO" id="GO:0043138">
    <property type="term" value="F:3'-5' DNA helicase activity"/>
    <property type="evidence" value="ECO:0007669"/>
    <property type="project" value="UniProtKB-EC"/>
</dbReference>
<dbReference type="SUPFAM" id="SSF52980">
    <property type="entry name" value="Restriction endonuclease-like"/>
    <property type="match status" value="1"/>
</dbReference>
<sequence>MSNKPQTNKPVKRHPSSASFSNARFTPTQLARALGQFPPTDEQHAVITAPASPVLVVAGAGAGKTETMAGRVVWLVANGFVSPEDILGLTFTRKAAQQLSQRIRVRLSRLAGSELLRDADPTGALRTKITVSEPDVSTYHAYAGRLLAEHGLRLPIEPSATLLSATELWQVAFRVVNTWSEPLDIAHTPATVTNTVLALSSALDEHLVELDQLEADEHSLEKLIENLPPGPKQRATPNQDLLSILEVQRQRRQLVPLVRALRDTLRQEGALDFGSQMSLSARVAQLHPEVGVSERARYRVVLLDEYQDTGHSQRILLSSLFGKGQDHALAVTAVGDPVQSIYGWRGASAANLPRFITDFPRKGNRPATRLELLTSWRNPERALDVANSVSGPLRDRGVPVSILKARPDAPAGDITLSLWTDVEAERNWIADQIADRHRDAITHGQPPPTTAVLLRRNKDSAPIAEALRQRGIPVEVVGLGGLLDTPEVQDLIAMLRLIADPLAGTAAIRVLTGARWRIGAADIAALWQRARKLALGQGRAVPGEVRTAAELNDALDEALPGELAEQAGIADAISDPGDAKQYSTDGYRRITRLGNELSQLRERIGQPLTELVADVERTLNLGIESEARCHSGIEAGGAGREHLDAFADVVSHYARNSAATLPGMLAYFDAAAKVEKGLKPGEISVAPDRVQILTTHSAKGLEWEVVAIPHLTDGVFPTSRQSSTWLSATQELPSHLRGDRADRTYDRRTGELTEPASSEGVPILHLDDVTHRKQLEEALEQHKAAFAERGLDEERRLFYVALTRTERSLLLSGHHWSEGTQKPRGPSIFLNEVKELGDTTLSAAISVAHWAPAPPEGESNPLSAEPVIENWPVDPLGQRRDSVSDGARRVRAALKTLKSDQTTPDPTTESVASVELEVADPQGDEESRQWAEDVDALLTEREQHRTRDVSVVLPRHLSVSNIVMLASDPYDLAVRLRRPLPFPPNPLARRGTAFHAWLERRFSATRLIDLDELPGAADIDEQVDDDLERLQEAFERSKWALRSPTEVEVPFETVLGGTVLRGRIDAVFRDKDGGWTVVDWKTGKEAGPRDEHAAAMQLAAYRIAWADLMSARGTPVDPESVRAAFHYVRSNNTVAPQSLPGRATLLKMLENPGDTDHAVRLRRDELTKDD</sequence>
<dbReference type="GO" id="GO:0005524">
    <property type="term" value="F:ATP binding"/>
    <property type="evidence" value="ECO:0007669"/>
    <property type="project" value="UniProtKB-UniRule"/>
</dbReference>
<evidence type="ECO:0000256" key="9">
    <source>
        <dbReference type="ARBA" id="ARBA00023125"/>
    </source>
</evidence>
<dbReference type="PROSITE" id="PS51198">
    <property type="entry name" value="UVRD_HELICASE_ATP_BIND"/>
    <property type="match status" value="1"/>
</dbReference>
<evidence type="ECO:0000256" key="12">
    <source>
        <dbReference type="ARBA" id="ARBA00034617"/>
    </source>
</evidence>
<keyword evidence="8 15" id="KW-0067">ATP-binding</keyword>
<evidence type="ECO:0000259" key="19">
    <source>
        <dbReference type="PROSITE" id="PS51217"/>
    </source>
</evidence>
<evidence type="ECO:0000256" key="3">
    <source>
        <dbReference type="ARBA" id="ARBA00022741"/>
    </source>
</evidence>
<keyword evidence="9" id="KW-0238">DNA-binding</keyword>
<protein>
    <recommendedName>
        <fullName evidence="13">DNA 3'-5' helicase</fullName>
        <ecNumber evidence="13">5.6.2.4</ecNumber>
    </recommendedName>
</protein>
<dbReference type="PANTHER" id="PTHR11070:SF55">
    <property type="entry name" value="DNA 3'-5' HELICASE"/>
    <property type="match status" value="1"/>
</dbReference>
<evidence type="ECO:0000256" key="2">
    <source>
        <dbReference type="ARBA" id="ARBA00022722"/>
    </source>
</evidence>
<evidence type="ECO:0000256" key="1">
    <source>
        <dbReference type="ARBA" id="ARBA00009922"/>
    </source>
</evidence>
<keyword evidence="5 15" id="KW-0378">Hydrolase</keyword>
<dbReference type="GO" id="GO:0000725">
    <property type="term" value="P:recombinational repair"/>
    <property type="evidence" value="ECO:0007669"/>
    <property type="project" value="TreeGrafter"/>
</dbReference>
<dbReference type="SUPFAM" id="SSF52540">
    <property type="entry name" value="P-loop containing nucleoside triphosphate hydrolases"/>
    <property type="match status" value="1"/>
</dbReference>
<comment type="catalytic activity">
    <reaction evidence="12">
        <text>Couples ATP hydrolysis with the unwinding of duplex DNA by translocating in the 3'-5' direction.</text>
        <dbReference type="EC" id="5.6.2.4"/>
    </reaction>
</comment>
<dbReference type="InterPro" id="IPR014017">
    <property type="entry name" value="DNA_helicase_UvrD-like_C"/>
</dbReference>
<keyword evidence="10" id="KW-0234">DNA repair</keyword>
<accession>A0A916UAL4</accession>
<reference evidence="20" key="2">
    <citation type="submission" date="2020-09" db="EMBL/GenBank/DDBJ databases">
        <authorList>
            <person name="Sun Q."/>
            <person name="Zhou Y."/>
        </authorList>
    </citation>
    <scope>NUCLEOTIDE SEQUENCE</scope>
    <source>
        <strain evidence="20">CGMCC 1.15478</strain>
    </source>
</reference>
<feature type="domain" description="UvrD-like helicase ATP-binding" evidence="18">
    <location>
        <begin position="37"/>
        <end position="379"/>
    </location>
</feature>
<keyword evidence="2" id="KW-0540">Nuclease</keyword>
<gene>
    <name evidence="20" type="ORF">GCM10011410_19120</name>
</gene>
<dbReference type="InterPro" id="IPR027417">
    <property type="entry name" value="P-loop_NTPase"/>
</dbReference>
<evidence type="ECO:0000256" key="7">
    <source>
        <dbReference type="ARBA" id="ARBA00022839"/>
    </source>
</evidence>
<dbReference type="Gene3D" id="3.40.50.300">
    <property type="entry name" value="P-loop containing nucleotide triphosphate hydrolases"/>
    <property type="match status" value="3"/>
</dbReference>
<evidence type="ECO:0000259" key="18">
    <source>
        <dbReference type="PROSITE" id="PS51198"/>
    </source>
</evidence>
<dbReference type="Gene3D" id="3.90.320.10">
    <property type="match status" value="1"/>
</dbReference>
<evidence type="ECO:0000256" key="15">
    <source>
        <dbReference type="PROSITE-ProRule" id="PRU00560"/>
    </source>
</evidence>
<proteinExistence type="inferred from homology"/>
<dbReference type="CDD" id="cd17932">
    <property type="entry name" value="DEXQc_UvrD"/>
    <property type="match status" value="1"/>
</dbReference>
<evidence type="ECO:0000313" key="20">
    <source>
        <dbReference type="EMBL" id="GGC66658.1"/>
    </source>
</evidence>
<dbReference type="EMBL" id="BMJH01000002">
    <property type="protein sequence ID" value="GGC66658.1"/>
    <property type="molecule type" value="Genomic_DNA"/>
</dbReference>
<dbReference type="Pfam" id="PF00580">
    <property type="entry name" value="UvrD-helicase"/>
    <property type="match status" value="1"/>
</dbReference>
<evidence type="ECO:0000256" key="11">
    <source>
        <dbReference type="ARBA" id="ARBA00023235"/>
    </source>
</evidence>
<feature type="domain" description="UvrD-like helicase C-terminal" evidence="19">
    <location>
        <begin position="380"/>
        <end position="700"/>
    </location>
</feature>
<keyword evidence="4" id="KW-0227">DNA damage</keyword>
<dbReference type="Pfam" id="PF13361">
    <property type="entry name" value="UvrD_C"/>
    <property type="match status" value="1"/>
</dbReference>
<evidence type="ECO:0000256" key="17">
    <source>
        <dbReference type="SAM" id="MobiDB-lite"/>
    </source>
</evidence>
<feature type="region of interest" description="Disordered" evidence="17">
    <location>
        <begin position="1"/>
        <end position="23"/>
    </location>
</feature>
<dbReference type="EC" id="5.6.2.4" evidence="13"/>
<dbReference type="InterPro" id="IPR013986">
    <property type="entry name" value="DExx_box_DNA_helicase_dom_sf"/>
</dbReference>
<dbReference type="InterPro" id="IPR014016">
    <property type="entry name" value="UvrD-like_ATP-bd"/>
</dbReference>
<keyword evidence="21" id="KW-1185">Reference proteome</keyword>
<evidence type="ECO:0000256" key="10">
    <source>
        <dbReference type="ARBA" id="ARBA00023204"/>
    </source>
</evidence>
<dbReference type="Proteomes" id="UP000641514">
    <property type="component" value="Unassembled WGS sequence"/>
</dbReference>
<evidence type="ECO:0000256" key="16">
    <source>
        <dbReference type="SAM" id="Coils"/>
    </source>
</evidence>
<dbReference type="GO" id="GO:0033202">
    <property type="term" value="C:DNA helicase complex"/>
    <property type="evidence" value="ECO:0007669"/>
    <property type="project" value="TreeGrafter"/>
</dbReference>
<evidence type="ECO:0000313" key="21">
    <source>
        <dbReference type="Proteomes" id="UP000641514"/>
    </source>
</evidence>
<dbReference type="InterPro" id="IPR038726">
    <property type="entry name" value="PDDEXK_AddAB-type"/>
</dbReference>